<keyword evidence="7 9" id="KW-0460">Magnesium</keyword>
<dbReference type="AlphaFoldDB" id="A0AAV8UDB2"/>
<dbReference type="Pfam" id="PF05116">
    <property type="entry name" value="S6PP"/>
    <property type="match status" value="1"/>
</dbReference>
<dbReference type="Gene3D" id="3.90.1070.10">
    <property type="match status" value="1"/>
</dbReference>
<evidence type="ECO:0000313" key="13">
    <source>
        <dbReference type="Proteomes" id="UP001159364"/>
    </source>
</evidence>
<dbReference type="PANTHER" id="PTHR46521">
    <property type="entry name" value="SUCROSE-PHOSPHATASE 2-RELATED"/>
    <property type="match status" value="1"/>
</dbReference>
<dbReference type="SFLD" id="SFLDG01140">
    <property type="entry name" value="C2.B:_Phosphomannomutase_and_P"/>
    <property type="match status" value="1"/>
</dbReference>
<dbReference type="EMBL" id="JAIWQS010000008">
    <property type="protein sequence ID" value="KAJ8900024.1"/>
    <property type="molecule type" value="Genomic_DNA"/>
</dbReference>
<name>A0AAV8UDB2_9ROSI</name>
<evidence type="ECO:0000256" key="8">
    <source>
        <dbReference type="ARBA" id="ARBA00048036"/>
    </source>
</evidence>
<comment type="subunit">
    <text evidence="5 9">Homodimer.</text>
</comment>
<dbReference type="SUPFAM" id="SSF54427">
    <property type="entry name" value="NTF2-like"/>
    <property type="match status" value="1"/>
</dbReference>
<dbReference type="SUPFAM" id="SSF56784">
    <property type="entry name" value="HAD-like"/>
    <property type="match status" value="1"/>
</dbReference>
<proteinExistence type="inferred from homology"/>
<evidence type="ECO:0000256" key="5">
    <source>
        <dbReference type="ARBA" id="ARBA00011738"/>
    </source>
</evidence>
<organism evidence="12 13">
    <name type="scientific">Erythroxylum novogranatense</name>
    <dbReference type="NCBI Taxonomy" id="1862640"/>
    <lineage>
        <taxon>Eukaryota</taxon>
        <taxon>Viridiplantae</taxon>
        <taxon>Streptophyta</taxon>
        <taxon>Embryophyta</taxon>
        <taxon>Tracheophyta</taxon>
        <taxon>Spermatophyta</taxon>
        <taxon>Magnoliopsida</taxon>
        <taxon>eudicotyledons</taxon>
        <taxon>Gunneridae</taxon>
        <taxon>Pentapetalae</taxon>
        <taxon>rosids</taxon>
        <taxon>fabids</taxon>
        <taxon>Malpighiales</taxon>
        <taxon>Erythroxylaceae</taxon>
        <taxon>Erythroxylum</taxon>
    </lineage>
</organism>
<dbReference type="InterPro" id="IPR013679">
    <property type="entry name" value="SPP_C"/>
</dbReference>
<protein>
    <recommendedName>
        <fullName evidence="9">Sucrose-phosphatase</fullName>
        <ecNumber evidence="9">3.1.3.24</ecNumber>
    </recommendedName>
</protein>
<dbReference type="Gene3D" id="3.10.450.50">
    <property type="match status" value="1"/>
</dbReference>
<comment type="function">
    <text evidence="2 9">Catalyzes the final step of sucrose synthesis.</text>
</comment>
<dbReference type="InterPro" id="IPR023214">
    <property type="entry name" value="HAD_sf"/>
</dbReference>
<dbReference type="NCBIfam" id="TIGR01484">
    <property type="entry name" value="HAD-SF-IIB"/>
    <property type="match status" value="1"/>
</dbReference>
<dbReference type="GO" id="GO:0000287">
    <property type="term" value="F:magnesium ion binding"/>
    <property type="evidence" value="ECO:0007669"/>
    <property type="project" value="UniProtKB-UniRule"/>
</dbReference>
<feature type="domain" description="Sucrose phosphatase-like" evidence="10">
    <location>
        <begin position="9"/>
        <end position="260"/>
    </location>
</feature>
<evidence type="ECO:0000256" key="4">
    <source>
        <dbReference type="ARBA" id="ARBA00007211"/>
    </source>
</evidence>
<dbReference type="SFLD" id="SFLDG01141">
    <property type="entry name" value="C2.B.1:_Sucrose_Phosphatase_Li"/>
    <property type="match status" value="1"/>
</dbReference>
<accession>A0AAV8UDB2</accession>
<evidence type="ECO:0000313" key="12">
    <source>
        <dbReference type="EMBL" id="KAJ8900024.1"/>
    </source>
</evidence>
<keyword evidence="6 9" id="KW-0378">Hydrolase</keyword>
<dbReference type="InterPro" id="IPR036412">
    <property type="entry name" value="HAD-like_sf"/>
</dbReference>
<dbReference type="InterPro" id="IPR012847">
    <property type="entry name" value="Sucrose_phosphatase_pln/cyn"/>
</dbReference>
<keyword evidence="13" id="KW-1185">Reference proteome</keyword>
<dbReference type="GO" id="GO:0005986">
    <property type="term" value="P:sucrose biosynthetic process"/>
    <property type="evidence" value="ECO:0007669"/>
    <property type="project" value="UniProtKB-UniRule"/>
</dbReference>
<dbReference type="SFLD" id="SFLDS00003">
    <property type="entry name" value="Haloacid_Dehalogenase"/>
    <property type="match status" value="1"/>
</dbReference>
<dbReference type="Proteomes" id="UP001159364">
    <property type="component" value="Linkage Group LG08"/>
</dbReference>
<evidence type="ECO:0000256" key="9">
    <source>
        <dbReference type="RuleBase" id="RU368007"/>
    </source>
</evidence>
<evidence type="ECO:0000256" key="1">
    <source>
        <dbReference type="ARBA" id="ARBA00001946"/>
    </source>
</evidence>
<comment type="caution">
    <text evidence="12">The sequence shown here is derived from an EMBL/GenBank/DDBJ whole genome shotgun (WGS) entry which is preliminary data.</text>
</comment>
<dbReference type="InterPro" id="IPR006379">
    <property type="entry name" value="HAD-SF_hydro_IIB"/>
</dbReference>
<dbReference type="NCBIfam" id="TIGR01485">
    <property type="entry name" value="SPP_plant-cyano"/>
    <property type="match status" value="1"/>
</dbReference>
<dbReference type="Gene3D" id="3.40.50.1000">
    <property type="entry name" value="HAD superfamily/HAD-like"/>
    <property type="match status" value="1"/>
</dbReference>
<dbReference type="PANTHER" id="PTHR46521:SF8">
    <property type="entry name" value="SUCROSE-PHOSPHATASE 3A-RELATED"/>
    <property type="match status" value="1"/>
</dbReference>
<comment type="catalytic activity">
    <reaction evidence="8 9">
        <text>sucrose 6(F)-phosphate + H2O = sucrose + phosphate</text>
        <dbReference type="Rhea" id="RHEA:19289"/>
        <dbReference type="ChEBI" id="CHEBI:15377"/>
        <dbReference type="ChEBI" id="CHEBI:17992"/>
        <dbReference type="ChEBI" id="CHEBI:43474"/>
        <dbReference type="ChEBI" id="CHEBI:57723"/>
        <dbReference type="EC" id="3.1.3.24"/>
    </reaction>
</comment>
<dbReference type="InterPro" id="IPR051518">
    <property type="entry name" value="Sucrose_Phosphatase"/>
</dbReference>
<dbReference type="EC" id="3.1.3.24" evidence="9"/>
<dbReference type="InterPro" id="IPR006380">
    <property type="entry name" value="SPP-like_dom"/>
</dbReference>
<feature type="domain" description="Sucrose-phosphatase C-terminal" evidence="11">
    <location>
        <begin position="283"/>
        <end position="411"/>
    </location>
</feature>
<gene>
    <name evidence="12" type="ORF">K2173_024138</name>
</gene>
<reference evidence="12 13" key="1">
    <citation type="submission" date="2021-09" db="EMBL/GenBank/DDBJ databases">
        <title>Genomic insights and catalytic innovation underlie evolution of tropane alkaloids biosynthesis.</title>
        <authorList>
            <person name="Wang Y.-J."/>
            <person name="Tian T."/>
            <person name="Huang J.-P."/>
            <person name="Huang S.-X."/>
        </authorList>
    </citation>
    <scope>NUCLEOTIDE SEQUENCE [LARGE SCALE GENOMIC DNA]</scope>
    <source>
        <strain evidence="12">KIB-2018</strain>
        <tissue evidence="12">Leaf</tissue>
    </source>
</reference>
<dbReference type="Pfam" id="PF08472">
    <property type="entry name" value="S6PP_C"/>
    <property type="match status" value="1"/>
</dbReference>
<dbReference type="CDD" id="cd02605">
    <property type="entry name" value="HAD_SPP"/>
    <property type="match status" value="1"/>
</dbReference>
<comment type="cofactor">
    <cofactor evidence="1 9">
        <name>Mg(2+)</name>
        <dbReference type="ChEBI" id="CHEBI:18420"/>
    </cofactor>
</comment>
<dbReference type="SFLD" id="SFLDF00043">
    <property type="entry name" value="sucrose-phosphatase"/>
    <property type="match status" value="1"/>
</dbReference>
<evidence type="ECO:0000256" key="3">
    <source>
        <dbReference type="ARBA" id="ARBA00005070"/>
    </source>
</evidence>
<evidence type="ECO:0000256" key="2">
    <source>
        <dbReference type="ARBA" id="ARBA00003645"/>
    </source>
</evidence>
<evidence type="ECO:0000256" key="7">
    <source>
        <dbReference type="ARBA" id="ARBA00022842"/>
    </source>
</evidence>
<comment type="pathway">
    <text evidence="3 9">Glycan biosynthesis; sucrose biosynthesis; sucrose from D-fructose 6-phosphate and UDP-alpha-D-glucose: step 2/2.</text>
</comment>
<evidence type="ECO:0000259" key="10">
    <source>
        <dbReference type="Pfam" id="PF05116"/>
    </source>
</evidence>
<sequence>MSRFDDSPRLMIVSDLDFTMVDHLDPDNHSLLRFNALWEAYYRQDSLLVYSTGRSPTIYGQLRNERPLLTPDITIMSVGTEIMYGESMVRDDGWENYLDMKWNRDVVMEETAKFPELLPQSETEQRPHKISFFVDKFKASEVIRTLLELLGKRGLDVKVIYSHGTALDILPKGAGKGEALVYLLKKFEDDSKLPLNNLVCGDSGNDVELFNIPEVYGVMVGNAQEELLRWHAENASNNPNIIHATERCAAGVIQAIGKFHLGPAVSPRDITDFQTCMVEIFSPGFEVVKFYLFYERWRRAEVEKPEECMRHFKSILLPQGTFIHPSGMERSGYKCMDAIQGLYGDKEGTNYHVWIDQIVTAQIDWNSWFVKFYKWEASGKERRCCFNTVLLSSKGRGVDELTWMHMNQIWLDDSEADDQNPWIL</sequence>
<comment type="similarity">
    <text evidence="4 9">Belongs to the sucrose phosphatase family.</text>
</comment>
<dbReference type="NCBIfam" id="TIGR01482">
    <property type="entry name" value="SPP-subfamily"/>
    <property type="match status" value="1"/>
</dbReference>
<evidence type="ECO:0000259" key="11">
    <source>
        <dbReference type="Pfam" id="PF08472"/>
    </source>
</evidence>
<dbReference type="GO" id="GO:0050307">
    <property type="term" value="F:sucrose-phosphate phosphatase activity"/>
    <property type="evidence" value="ECO:0007669"/>
    <property type="project" value="UniProtKB-UniRule"/>
</dbReference>
<dbReference type="InterPro" id="IPR032710">
    <property type="entry name" value="NTF2-like_dom_sf"/>
</dbReference>
<evidence type="ECO:0000256" key="6">
    <source>
        <dbReference type="ARBA" id="ARBA00022801"/>
    </source>
</evidence>